<feature type="domain" description="Hemerythrin-like" evidence="4">
    <location>
        <begin position="13"/>
        <end position="133"/>
    </location>
</feature>
<name>A0A3B0TZG6_9ZZZZ</name>
<dbReference type="InterPro" id="IPR012312">
    <property type="entry name" value="Hemerythrin-like"/>
</dbReference>
<organism evidence="5">
    <name type="scientific">hydrothermal vent metagenome</name>
    <dbReference type="NCBI Taxonomy" id="652676"/>
    <lineage>
        <taxon>unclassified sequences</taxon>
        <taxon>metagenomes</taxon>
        <taxon>ecological metagenomes</taxon>
    </lineage>
</organism>
<reference evidence="5" key="1">
    <citation type="submission" date="2018-06" db="EMBL/GenBank/DDBJ databases">
        <authorList>
            <person name="Zhirakovskaya E."/>
        </authorList>
    </citation>
    <scope>NUCLEOTIDE SEQUENCE</scope>
</reference>
<dbReference type="EMBL" id="UOEM01000067">
    <property type="protein sequence ID" value="VAW13934.1"/>
    <property type="molecule type" value="Genomic_DNA"/>
</dbReference>
<dbReference type="InterPro" id="IPR016131">
    <property type="entry name" value="Haemerythrin_Fe_BS"/>
</dbReference>
<proteinExistence type="inferred from homology"/>
<evidence type="ECO:0000313" key="5">
    <source>
        <dbReference type="EMBL" id="VAW13934.1"/>
    </source>
</evidence>
<dbReference type="Pfam" id="PF01814">
    <property type="entry name" value="Hemerythrin"/>
    <property type="match status" value="1"/>
</dbReference>
<evidence type="ECO:0000256" key="2">
    <source>
        <dbReference type="ARBA" id="ARBA00022723"/>
    </source>
</evidence>
<comment type="similarity">
    <text evidence="1">Belongs to the hemerythrin family.</text>
</comment>
<dbReference type="PANTHER" id="PTHR37164">
    <property type="entry name" value="BACTERIOHEMERYTHRIN"/>
    <property type="match status" value="1"/>
</dbReference>
<dbReference type="InterPro" id="IPR012827">
    <property type="entry name" value="Hemerythrin_metal-bd"/>
</dbReference>
<dbReference type="AlphaFoldDB" id="A0A3B0TZG6"/>
<evidence type="ECO:0000256" key="1">
    <source>
        <dbReference type="ARBA" id="ARBA00010587"/>
    </source>
</evidence>
<keyword evidence="2" id="KW-0479">Metal-binding</keyword>
<dbReference type="InterPro" id="IPR035938">
    <property type="entry name" value="Hemerythrin-like_sf"/>
</dbReference>
<evidence type="ECO:0000256" key="3">
    <source>
        <dbReference type="ARBA" id="ARBA00023004"/>
    </source>
</evidence>
<dbReference type="PROSITE" id="PS00550">
    <property type="entry name" value="HEMERYTHRINS"/>
    <property type="match status" value="1"/>
</dbReference>
<protein>
    <submittedName>
        <fullName evidence="5">Hemerythrin domain protein</fullName>
    </submittedName>
</protein>
<gene>
    <name evidence="5" type="ORF">MNBD_ALPHA09-57</name>
</gene>
<dbReference type="CDD" id="cd12107">
    <property type="entry name" value="Hemerythrin"/>
    <property type="match status" value="1"/>
</dbReference>
<keyword evidence="3" id="KW-0408">Iron</keyword>
<accession>A0A3B0TZG6</accession>
<dbReference type="Gene3D" id="1.20.120.50">
    <property type="entry name" value="Hemerythrin-like"/>
    <property type="match status" value="1"/>
</dbReference>
<dbReference type="NCBIfam" id="TIGR02481">
    <property type="entry name" value="hemeryth_dom"/>
    <property type="match status" value="1"/>
</dbReference>
<dbReference type="GO" id="GO:0046872">
    <property type="term" value="F:metal ion binding"/>
    <property type="evidence" value="ECO:0007669"/>
    <property type="project" value="UniProtKB-KW"/>
</dbReference>
<dbReference type="NCBIfam" id="NF033749">
    <property type="entry name" value="bact_hemeryth"/>
    <property type="match status" value="1"/>
</dbReference>
<evidence type="ECO:0000259" key="4">
    <source>
        <dbReference type="Pfam" id="PF01814"/>
    </source>
</evidence>
<sequence length="142" mass="16200">MPLLEWKDSYSVGVEAVDHEHRELIDLINALHDEFTAGDGGGSGRRDPLAIFGDIYKGISSHFALEEKFMREHGYDQLSDHKGDHERLLDELRDIMDDYNDGGDDRQHASVELSEQLGTWFAQHFKIHDARLHSRLGTHPHG</sequence>
<dbReference type="InterPro" id="IPR050669">
    <property type="entry name" value="Hemerythrin"/>
</dbReference>
<dbReference type="PANTHER" id="PTHR37164:SF1">
    <property type="entry name" value="BACTERIOHEMERYTHRIN"/>
    <property type="match status" value="1"/>
</dbReference>
<dbReference type="SUPFAM" id="SSF47188">
    <property type="entry name" value="Hemerythrin-like"/>
    <property type="match status" value="1"/>
</dbReference>